<dbReference type="EMBL" id="VNIA01000001">
    <property type="protein sequence ID" value="TYP99680.1"/>
    <property type="molecule type" value="Genomic_DNA"/>
</dbReference>
<dbReference type="Proteomes" id="UP000323136">
    <property type="component" value="Unassembled WGS sequence"/>
</dbReference>
<comment type="caution">
    <text evidence="1">The sequence shown here is derived from an EMBL/GenBank/DDBJ whole genome shotgun (WGS) entry which is preliminary data.</text>
</comment>
<dbReference type="AlphaFoldDB" id="A0A5S5DUM7"/>
<dbReference type="RefSeq" id="WP_148868389.1">
    <property type="nucleotide sequence ID" value="NZ_VNIA01000001.1"/>
</dbReference>
<protein>
    <submittedName>
        <fullName evidence="1">Uncharacterized protein</fullName>
    </submittedName>
</protein>
<gene>
    <name evidence="1" type="ORF">C7447_101284</name>
</gene>
<dbReference type="InterPro" id="IPR045950">
    <property type="entry name" value="DUF6370"/>
</dbReference>
<evidence type="ECO:0000313" key="1">
    <source>
        <dbReference type="EMBL" id="TYP99680.1"/>
    </source>
</evidence>
<accession>A0A5S5DUM7</accession>
<dbReference type="OrthoDB" id="676338at2"/>
<reference evidence="1 2" key="1">
    <citation type="submission" date="2019-07" db="EMBL/GenBank/DDBJ databases">
        <title>Genomic Encyclopedia of Type Strains, Phase IV (KMG-IV): sequencing the most valuable type-strain genomes for metagenomic binning, comparative biology and taxonomic classification.</title>
        <authorList>
            <person name="Goeker M."/>
        </authorList>
    </citation>
    <scope>NUCLEOTIDE SEQUENCE [LARGE SCALE GENOMIC DNA]</scope>
    <source>
        <strain evidence="1 2">DSM 18961</strain>
    </source>
</reference>
<sequence length="101" mass="11569">MKKIIFLFILINFLSYSEKQEKEIITEAACGQCKFGMKSQKGCDLAVKIDDKTYFIDGAHIDGFGDAHDIDKGFCNTIRKVKITGKIEHDRYKVSQFKIIE</sequence>
<name>A0A5S5DUM7_9FLAO</name>
<evidence type="ECO:0000313" key="2">
    <source>
        <dbReference type="Proteomes" id="UP000323136"/>
    </source>
</evidence>
<keyword evidence="2" id="KW-1185">Reference proteome</keyword>
<dbReference type="Pfam" id="PF19897">
    <property type="entry name" value="DUF6370"/>
    <property type="match status" value="1"/>
</dbReference>
<proteinExistence type="predicted"/>
<organism evidence="1 2">
    <name type="scientific">Tenacibaculum adriaticum</name>
    <dbReference type="NCBI Taxonomy" id="413713"/>
    <lineage>
        <taxon>Bacteria</taxon>
        <taxon>Pseudomonadati</taxon>
        <taxon>Bacteroidota</taxon>
        <taxon>Flavobacteriia</taxon>
        <taxon>Flavobacteriales</taxon>
        <taxon>Flavobacteriaceae</taxon>
        <taxon>Tenacibaculum</taxon>
    </lineage>
</organism>